<dbReference type="CDD" id="cd00564">
    <property type="entry name" value="TMP_TenI"/>
    <property type="match status" value="1"/>
</dbReference>
<feature type="binding site" evidence="10">
    <location>
        <position position="108"/>
    </location>
    <ligand>
        <name>4-amino-2-methyl-5-(diphosphooxymethyl)pyrimidine</name>
        <dbReference type="ChEBI" id="CHEBI:57841"/>
    </ligand>
</feature>
<keyword evidence="6 10" id="KW-0784">Thiamine biosynthesis</keyword>
<evidence type="ECO:0000256" key="7">
    <source>
        <dbReference type="ARBA" id="ARBA00047334"/>
    </source>
</evidence>
<feature type="binding site" evidence="10">
    <location>
        <position position="171"/>
    </location>
    <ligand>
        <name>2-[(2R,5Z)-2-carboxy-4-methylthiazol-5(2H)-ylidene]ethyl phosphate</name>
        <dbReference type="ChEBI" id="CHEBI:62899"/>
    </ligand>
</feature>
<evidence type="ECO:0000256" key="6">
    <source>
        <dbReference type="ARBA" id="ARBA00022977"/>
    </source>
</evidence>
<evidence type="ECO:0000256" key="3">
    <source>
        <dbReference type="ARBA" id="ARBA00022679"/>
    </source>
</evidence>
<dbReference type="GO" id="GO:0009228">
    <property type="term" value="P:thiamine biosynthetic process"/>
    <property type="evidence" value="ECO:0007669"/>
    <property type="project" value="UniProtKB-KW"/>
</dbReference>
<dbReference type="PANTHER" id="PTHR20857">
    <property type="entry name" value="THIAMINE-PHOSPHATE PYROPHOSPHORYLASE"/>
    <property type="match status" value="1"/>
</dbReference>
<dbReference type="RefSeq" id="WP_188778927.1">
    <property type="nucleotide sequence ID" value="NZ_BMKQ01000001.1"/>
</dbReference>
<protein>
    <recommendedName>
        <fullName evidence="10">Thiamine-phosphate synthase</fullName>
        <shortName evidence="10">TP synthase</shortName>
        <shortName evidence="10">TPS</shortName>
        <ecNumber evidence="10">2.5.1.3</ecNumber>
    </recommendedName>
    <alternativeName>
        <fullName evidence="10">Thiamine-phosphate pyrophosphorylase</fullName>
        <shortName evidence="10">TMP pyrophosphorylase</shortName>
        <shortName evidence="10">TMP-PPase</shortName>
    </alternativeName>
</protein>
<evidence type="ECO:0000313" key="14">
    <source>
        <dbReference type="EMBL" id="GGF39554.1"/>
    </source>
</evidence>
<evidence type="ECO:0000256" key="12">
    <source>
        <dbReference type="RuleBase" id="RU004253"/>
    </source>
</evidence>
<dbReference type="InterPro" id="IPR013785">
    <property type="entry name" value="Aldolase_TIM"/>
</dbReference>
<dbReference type="EC" id="2.5.1.3" evidence="10"/>
<comment type="pathway">
    <text evidence="2 10 12">Cofactor biosynthesis; thiamine diphosphate biosynthesis; thiamine phosphate from 4-amino-2-methyl-5-diphosphomethylpyrimidine and 4-methyl-5-(2-phosphoethyl)-thiazole: step 1/1.</text>
</comment>
<evidence type="ECO:0000256" key="4">
    <source>
        <dbReference type="ARBA" id="ARBA00022723"/>
    </source>
</evidence>
<evidence type="ECO:0000256" key="10">
    <source>
        <dbReference type="HAMAP-Rule" id="MF_00097"/>
    </source>
</evidence>
<feature type="binding site" evidence="10">
    <location>
        <position position="71"/>
    </location>
    <ligand>
        <name>4-amino-2-methyl-5-(diphosphooxymethyl)pyrimidine</name>
        <dbReference type="ChEBI" id="CHEBI:57841"/>
    </ligand>
</feature>
<evidence type="ECO:0000313" key="15">
    <source>
        <dbReference type="Proteomes" id="UP000649179"/>
    </source>
</evidence>
<dbReference type="Pfam" id="PF02581">
    <property type="entry name" value="TMP-TENI"/>
    <property type="match status" value="1"/>
</dbReference>
<organism evidence="14 15">
    <name type="scientific">Marmoricola endophyticus</name>
    <dbReference type="NCBI Taxonomy" id="2040280"/>
    <lineage>
        <taxon>Bacteria</taxon>
        <taxon>Bacillati</taxon>
        <taxon>Actinomycetota</taxon>
        <taxon>Actinomycetes</taxon>
        <taxon>Propionibacteriales</taxon>
        <taxon>Nocardioidaceae</taxon>
        <taxon>Marmoricola</taxon>
    </lineage>
</organism>
<reference evidence="14" key="2">
    <citation type="submission" date="2020-09" db="EMBL/GenBank/DDBJ databases">
        <authorList>
            <person name="Sun Q."/>
            <person name="Zhou Y."/>
        </authorList>
    </citation>
    <scope>NUCLEOTIDE SEQUENCE</scope>
    <source>
        <strain evidence="14">CGMCC 1.16067</strain>
    </source>
</reference>
<dbReference type="NCBIfam" id="TIGR00693">
    <property type="entry name" value="thiE"/>
    <property type="match status" value="1"/>
</dbReference>
<comment type="similarity">
    <text evidence="10 11">Belongs to the thiamine-phosphate synthase family.</text>
</comment>
<feature type="domain" description="Thiamine phosphate synthase/TenI" evidence="13">
    <location>
        <begin position="11"/>
        <end position="194"/>
    </location>
</feature>
<dbReference type="GO" id="GO:0004789">
    <property type="term" value="F:thiamine-phosphate diphosphorylase activity"/>
    <property type="evidence" value="ECO:0007669"/>
    <property type="project" value="UniProtKB-UniRule"/>
</dbReference>
<sequence length="212" mass="21442">MRARTSLDLAVYLVTDPVLVGGRDLVDVVAAAVAGGVGTVQLRDKQATTEQLVAQLDRLRTVVGDAALVVNDDLAAAAYADGVHVGADDVLPTVARERLGPEAVVGWSLHDLAQLDDAEQLAAIDYLAVSPVHATTTKPDHDPPFGLDGVRAVVDGLAARGVDLPVIGIGGLDAGNAAEVVAAGGAGVAVVSAICAAPDPTAAAREIREALR</sequence>
<dbReference type="PANTHER" id="PTHR20857:SF15">
    <property type="entry name" value="THIAMINE-PHOSPHATE SYNTHASE"/>
    <property type="match status" value="1"/>
</dbReference>
<evidence type="ECO:0000256" key="1">
    <source>
        <dbReference type="ARBA" id="ARBA00003814"/>
    </source>
</evidence>
<evidence type="ECO:0000256" key="2">
    <source>
        <dbReference type="ARBA" id="ARBA00005165"/>
    </source>
</evidence>
<dbReference type="SUPFAM" id="SSF51391">
    <property type="entry name" value="Thiamin phosphate synthase"/>
    <property type="match status" value="1"/>
</dbReference>
<dbReference type="InterPro" id="IPR022998">
    <property type="entry name" value="ThiamineP_synth_TenI"/>
</dbReference>
<evidence type="ECO:0000256" key="9">
    <source>
        <dbReference type="ARBA" id="ARBA00047883"/>
    </source>
</evidence>
<proteinExistence type="inferred from homology"/>
<dbReference type="Gene3D" id="3.20.20.70">
    <property type="entry name" value="Aldolase class I"/>
    <property type="match status" value="1"/>
</dbReference>
<comment type="cofactor">
    <cofactor evidence="10">
        <name>Mg(2+)</name>
        <dbReference type="ChEBI" id="CHEBI:18420"/>
    </cofactor>
    <text evidence="10">Binds 1 Mg(2+) ion per subunit.</text>
</comment>
<keyword evidence="3 10" id="KW-0808">Transferase</keyword>
<keyword evidence="15" id="KW-1185">Reference proteome</keyword>
<feature type="binding site" evidence="10">
    <location>
        <begin position="191"/>
        <end position="192"/>
    </location>
    <ligand>
        <name>2-[(2R,5Z)-2-carboxy-4-methylthiazol-5(2H)-ylidene]ethyl phosphate</name>
        <dbReference type="ChEBI" id="CHEBI:62899"/>
    </ligand>
</feature>
<evidence type="ECO:0000256" key="11">
    <source>
        <dbReference type="RuleBase" id="RU003826"/>
    </source>
</evidence>
<dbReference type="EMBL" id="BMKQ01000001">
    <property type="protein sequence ID" value="GGF39554.1"/>
    <property type="molecule type" value="Genomic_DNA"/>
</dbReference>
<dbReference type="Proteomes" id="UP000649179">
    <property type="component" value="Unassembled WGS sequence"/>
</dbReference>
<feature type="binding site" evidence="10">
    <location>
        <position position="138"/>
    </location>
    <ligand>
        <name>4-amino-2-methyl-5-(diphosphooxymethyl)pyrimidine</name>
        <dbReference type="ChEBI" id="CHEBI:57841"/>
    </ligand>
</feature>
<comment type="function">
    <text evidence="1 10">Condenses 4-methyl-5-(beta-hydroxyethyl)thiazole monophosphate (THZ-P) and 2-methyl-4-amino-5-hydroxymethyl pyrimidine pyrophosphate (HMP-PP) to form thiamine monophosphate (TMP).</text>
</comment>
<dbReference type="GO" id="GO:0009229">
    <property type="term" value="P:thiamine diphosphate biosynthetic process"/>
    <property type="evidence" value="ECO:0007669"/>
    <property type="project" value="UniProtKB-UniRule"/>
</dbReference>
<dbReference type="GO" id="GO:0000287">
    <property type="term" value="F:magnesium ion binding"/>
    <property type="evidence" value="ECO:0007669"/>
    <property type="project" value="UniProtKB-UniRule"/>
</dbReference>
<feature type="binding site" evidence="10">
    <location>
        <begin position="41"/>
        <end position="45"/>
    </location>
    <ligand>
        <name>4-amino-2-methyl-5-(diphosphooxymethyl)pyrimidine</name>
        <dbReference type="ChEBI" id="CHEBI:57841"/>
    </ligand>
</feature>
<accession>A0A917BGA4</accession>
<dbReference type="AlphaFoldDB" id="A0A917BGA4"/>
<comment type="catalytic activity">
    <reaction evidence="8 10 11">
        <text>2-(2-carboxy-4-methylthiazol-5-yl)ethyl phosphate + 4-amino-2-methyl-5-(diphosphooxymethyl)pyrimidine + 2 H(+) = thiamine phosphate + CO2 + diphosphate</text>
        <dbReference type="Rhea" id="RHEA:47848"/>
        <dbReference type="ChEBI" id="CHEBI:15378"/>
        <dbReference type="ChEBI" id="CHEBI:16526"/>
        <dbReference type="ChEBI" id="CHEBI:33019"/>
        <dbReference type="ChEBI" id="CHEBI:37575"/>
        <dbReference type="ChEBI" id="CHEBI:57841"/>
        <dbReference type="ChEBI" id="CHEBI:62890"/>
        <dbReference type="EC" id="2.5.1.3"/>
    </reaction>
</comment>
<reference evidence="14" key="1">
    <citation type="journal article" date="2014" name="Int. J. Syst. Evol. Microbiol.">
        <title>Complete genome sequence of Corynebacterium casei LMG S-19264T (=DSM 44701T), isolated from a smear-ripened cheese.</title>
        <authorList>
            <consortium name="US DOE Joint Genome Institute (JGI-PGF)"/>
            <person name="Walter F."/>
            <person name="Albersmeier A."/>
            <person name="Kalinowski J."/>
            <person name="Ruckert C."/>
        </authorList>
    </citation>
    <scope>NUCLEOTIDE SEQUENCE</scope>
    <source>
        <strain evidence="14">CGMCC 1.16067</strain>
    </source>
</reference>
<comment type="caution">
    <text evidence="14">The sequence shown here is derived from an EMBL/GenBank/DDBJ whole genome shotgun (WGS) entry which is preliminary data.</text>
</comment>
<feature type="binding site" evidence="10">
    <location>
        <position position="72"/>
    </location>
    <ligand>
        <name>Mg(2+)</name>
        <dbReference type="ChEBI" id="CHEBI:18420"/>
    </ligand>
</feature>
<dbReference type="InterPro" id="IPR034291">
    <property type="entry name" value="TMP_synthase"/>
</dbReference>
<dbReference type="InterPro" id="IPR036206">
    <property type="entry name" value="ThiamineP_synth_sf"/>
</dbReference>
<evidence type="ECO:0000256" key="8">
    <source>
        <dbReference type="ARBA" id="ARBA00047851"/>
    </source>
</evidence>
<comment type="catalytic activity">
    <reaction evidence="7 10 11">
        <text>4-methyl-5-(2-phosphooxyethyl)-thiazole + 4-amino-2-methyl-5-(diphosphooxymethyl)pyrimidine + H(+) = thiamine phosphate + diphosphate</text>
        <dbReference type="Rhea" id="RHEA:22328"/>
        <dbReference type="ChEBI" id="CHEBI:15378"/>
        <dbReference type="ChEBI" id="CHEBI:33019"/>
        <dbReference type="ChEBI" id="CHEBI:37575"/>
        <dbReference type="ChEBI" id="CHEBI:57841"/>
        <dbReference type="ChEBI" id="CHEBI:58296"/>
        <dbReference type="EC" id="2.5.1.3"/>
    </reaction>
</comment>
<keyword evidence="4 10" id="KW-0479">Metal-binding</keyword>
<evidence type="ECO:0000256" key="5">
    <source>
        <dbReference type="ARBA" id="ARBA00022842"/>
    </source>
</evidence>
<evidence type="ECO:0000259" key="13">
    <source>
        <dbReference type="Pfam" id="PF02581"/>
    </source>
</evidence>
<keyword evidence="5 10" id="KW-0460">Magnesium</keyword>
<gene>
    <name evidence="10 14" type="primary">thiE</name>
    <name evidence="14" type="ORF">GCM10011519_11490</name>
</gene>
<feature type="binding site" evidence="10">
    <location>
        <position position="89"/>
    </location>
    <ligand>
        <name>Mg(2+)</name>
        <dbReference type="ChEBI" id="CHEBI:18420"/>
    </ligand>
</feature>
<comment type="catalytic activity">
    <reaction evidence="9 10 11">
        <text>2-[(2R,5Z)-2-carboxy-4-methylthiazol-5(2H)-ylidene]ethyl phosphate + 4-amino-2-methyl-5-(diphosphooxymethyl)pyrimidine + 2 H(+) = thiamine phosphate + CO2 + diphosphate</text>
        <dbReference type="Rhea" id="RHEA:47844"/>
        <dbReference type="ChEBI" id="CHEBI:15378"/>
        <dbReference type="ChEBI" id="CHEBI:16526"/>
        <dbReference type="ChEBI" id="CHEBI:33019"/>
        <dbReference type="ChEBI" id="CHEBI:37575"/>
        <dbReference type="ChEBI" id="CHEBI:57841"/>
        <dbReference type="ChEBI" id="CHEBI:62899"/>
        <dbReference type="EC" id="2.5.1.3"/>
    </reaction>
</comment>
<feature type="binding site" evidence="10">
    <location>
        <begin position="135"/>
        <end position="137"/>
    </location>
    <ligand>
        <name>2-[(2R,5Z)-2-carboxy-4-methylthiazol-5(2H)-ylidene]ethyl phosphate</name>
        <dbReference type="ChEBI" id="CHEBI:62899"/>
    </ligand>
</feature>
<dbReference type="HAMAP" id="MF_00097">
    <property type="entry name" value="TMP_synthase"/>
    <property type="match status" value="1"/>
</dbReference>
<dbReference type="GO" id="GO:0005737">
    <property type="term" value="C:cytoplasm"/>
    <property type="evidence" value="ECO:0007669"/>
    <property type="project" value="TreeGrafter"/>
</dbReference>
<name>A0A917BGA4_9ACTN</name>